<dbReference type="OrthoDB" id="9787738at2"/>
<dbReference type="GO" id="GO:0032259">
    <property type="term" value="P:methylation"/>
    <property type="evidence" value="ECO:0007669"/>
    <property type="project" value="UniProtKB-KW"/>
</dbReference>
<evidence type="ECO:0000313" key="2">
    <source>
        <dbReference type="EMBL" id="SHI44063.1"/>
    </source>
</evidence>
<proteinExistence type="predicted"/>
<gene>
    <name evidence="2" type="ORF">SAMN05444000_101133</name>
</gene>
<sequence length="270" mass="30095">MIYSQNLWENFGGDTLSEFFDEAMAAQQERLACTKDMVHQRSELMRVLSPRSGEHILELGSGNGIFARELVDCLGSGGRVVGLDSSEAINGMAQHFCPQGEFVLGDAVSLPFEDVTFDAVVAAQLFSFLDDVDQALKEAFRVLRPGGRIVILDTDWDTLVWQNNTPDLMARMLDAYKAVYADAHVSKSLPQRLVRSGFCNITSESFVVLNTDFGDNTYARQTAGFATAIMEGSPEFSSEDQMNWLDDQKNLDQSEGFFFSLNRYIFSGRK</sequence>
<dbReference type="STRING" id="1470563.SAMN05444000_101133"/>
<evidence type="ECO:0000313" key="3">
    <source>
        <dbReference type="Proteomes" id="UP000183982"/>
    </source>
</evidence>
<dbReference type="EMBL" id="FQZQ01000001">
    <property type="protein sequence ID" value="SHI44063.1"/>
    <property type="molecule type" value="Genomic_DNA"/>
</dbReference>
<organism evidence="2 3">
    <name type="scientific">Shimia gijangensis</name>
    <dbReference type="NCBI Taxonomy" id="1470563"/>
    <lineage>
        <taxon>Bacteria</taxon>
        <taxon>Pseudomonadati</taxon>
        <taxon>Pseudomonadota</taxon>
        <taxon>Alphaproteobacteria</taxon>
        <taxon>Rhodobacterales</taxon>
        <taxon>Roseobacteraceae</taxon>
    </lineage>
</organism>
<keyword evidence="3" id="KW-1185">Reference proteome</keyword>
<dbReference type="CDD" id="cd02440">
    <property type="entry name" value="AdoMet_MTases"/>
    <property type="match status" value="1"/>
</dbReference>
<reference evidence="3" key="1">
    <citation type="submission" date="2016-11" db="EMBL/GenBank/DDBJ databases">
        <authorList>
            <person name="Varghese N."/>
            <person name="Submissions S."/>
        </authorList>
    </citation>
    <scope>NUCLEOTIDE SEQUENCE [LARGE SCALE GENOMIC DNA]</scope>
    <source>
        <strain evidence="3">DSM 100564</strain>
    </source>
</reference>
<feature type="domain" description="Methyltransferase type 11" evidence="1">
    <location>
        <begin position="57"/>
        <end position="151"/>
    </location>
</feature>
<name>A0A1M6B6G2_9RHOB</name>
<dbReference type="Pfam" id="PF08241">
    <property type="entry name" value="Methyltransf_11"/>
    <property type="match status" value="1"/>
</dbReference>
<dbReference type="InterPro" id="IPR013216">
    <property type="entry name" value="Methyltransf_11"/>
</dbReference>
<dbReference type="SUPFAM" id="SSF53335">
    <property type="entry name" value="S-adenosyl-L-methionine-dependent methyltransferases"/>
    <property type="match status" value="1"/>
</dbReference>
<dbReference type="Gene3D" id="3.40.50.150">
    <property type="entry name" value="Vaccinia Virus protein VP39"/>
    <property type="match status" value="1"/>
</dbReference>
<evidence type="ECO:0000259" key="1">
    <source>
        <dbReference type="Pfam" id="PF08241"/>
    </source>
</evidence>
<dbReference type="PANTHER" id="PTHR43591:SF24">
    <property type="entry name" value="2-METHOXY-6-POLYPRENYL-1,4-BENZOQUINOL METHYLASE, MITOCHONDRIAL"/>
    <property type="match status" value="1"/>
</dbReference>
<dbReference type="GO" id="GO:0008757">
    <property type="term" value="F:S-adenosylmethionine-dependent methyltransferase activity"/>
    <property type="evidence" value="ECO:0007669"/>
    <property type="project" value="InterPro"/>
</dbReference>
<dbReference type="PANTHER" id="PTHR43591">
    <property type="entry name" value="METHYLTRANSFERASE"/>
    <property type="match status" value="1"/>
</dbReference>
<dbReference type="InterPro" id="IPR029063">
    <property type="entry name" value="SAM-dependent_MTases_sf"/>
</dbReference>
<keyword evidence="2" id="KW-0489">Methyltransferase</keyword>
<keyword evidence="2" id="KW-0808">Transferase</keyword>
<accession>A0A1M6B6G2</accession>
<protein>
    <submittedName>
        <fullName evidence="2">Methyltransferase domain-containing protein</fullName>
    </submittedName>
</protein>
<dbReference type="AlphaFoldDB" id="A0A1M6B6G2"/>
<dbReference type="Proteomes" id="UP000183982">
    <property type="component" value="Unassembled WGS sequence"/>
</dbReference>